<dbReference type="EMBL" id="CAINUL010000002">
    <property type="protein sequence ID" value="CAD0107365.1"/>
    <property type="molecule type" value="Genomic_DNA"/>
</dbReference>
<evidence type="ECO:0000313" key="2">
    <source>
        <dbReference type="Proteomes" id="UP000745764"/>
    </source>
</evidence>
<evidence type="ECO:0000313" key="1">
    <source>
        <dbReference type="EMBL" id="CAD0107365.1"/>
    </source>
</evidence>
<comment type="caution">
    <text evidence="1">The sequence shown here is derived from an EMBL/GenBank/DDBJ whole genome shotgun (WGS) entry which is preliminary data.</text>
</comment>
<keyword evidence="2" id="KW-1185">Reference proteome</keyword>
<name>A0A9N8K961_9PEZI</name>
<evidence type="ECO:0008006" key="3">
    <source>
        <dbReference type="Google" id="ProtNLM"/>
    </source>
</evidence>
<dbReference type="Proteomes" id="UP000745764">
    <property type="component" value="Unassembled WGS sequence"/>
</dbReference>
<sequence length="305" mass="34732">QSPCGLRILCISLPPELILDSLSRIDYTPGCLDHLRLVCRNFNKLLRQYEHSLAVEIIRLQFPSDVLAKHPGLYEPKTSIGFKTLDELYTRIRTLTRVERNCHNIRRREGKEAAWMRPEWINLQQAGMHLLYRLYDAGTHENKSRIIRSLPRTSLAILLLTLHLCIQQLRADGPSLLIPTSPLLHGMLRFEIEVCCQELILHHGPGFLDALLCHCPHAIALLESEVQNMEARQLPSEDGKASERTLIAECRCRLAECSGTSVEDNRTDMWNVLERIGTLDGADIVRVIRGEELVIRKRQDSGVGL</sequence>
<gene>
    <name evidence="1" type="ORF">AWRI4620_LOCUS1620</name>
</gene>
<protein>
    <recommendedName>
        <fullName evidence="3">F-box domain-containing protein</fullName>
    </recommendedName>
</protein>
<dbReference type="OrthoDB" id="5372859at2759"/>
<reference evidence="1" key="1">
    <citation type="submission" date="2020-06" db="EMBL/GenBank/DDBJ databases">
        <authorList>
            <person name="Onetto C."/>
        </authorList>
    </citation>
    <scope>NUCLEOTIDE SEQUENCE</scope>
</reference>
<proteinExistence type="predicted"/>
<organism evidence="1 2">
    <name type="scientific">Aureobasidium uvarum</name>
    <dbReference type="NCBI Taxonomy" id="2773716"/>
    <lineage>
        <taxon>Eukaryota</taxon>
        <taxon>Fungi</taxon>
        <taxon>Dikarya</taxon>
        <taxon>Ascomycota</taxon>
        <taxon>Pezizomycotina</taxon>
        <taxon>Dothideomycetes</taxon>
        <taxon>Dothideomycetidae</taxon>
        <taxon>Dothideales</taxon>
        <taxon>Saccotheciaceae</taxon>
        <taxon>Aureobasidium</taxon>
    </lineage>
</organism>
<accession>A0A9N8K961</accession>
<feature type="non-terminal residue" evidence="1">
    <location>
        <position position="1"/>
    </location>
</feature>
<dbReference type="AlphaFoldDB" id="A0A9N8K961"/>